<keyword evidence="3" id="KW-1185">Reference proteome</keyword>
<accession>A0A1L9TLI4</accession>
<feature type="region of interest" description="Disordered" evidence="1">
    <location>
        <begin position="19"/>
        <end position="127"/>
    </location>
</feature>
<organism evidence="2 3">
    <name type="scientific">Aspergillus sydowii CBS 593.65</name>
    <dbReference type="NCBI Taxonomy" id="1036612"/>
    <lineage>
        <taxon>Eukaryota</taxon>
        <taxon>Fungi</taxon>
        <taxon>Dikarya</taxon>
        <taxon>Ascomycota</taxon>
        <taxon>Pezizomycotina</taxon>
        <taxon>Eurotiomycetes</taxon>
        <taxon>Eurotiomycetidae</taxon>
        <taxon>Eurotiales</taxon>
        <taxon>Aspergillaceae</taxon>
        <taxon>Aspergillus</taxon>
        <taxon>Aspergillus subgen. Nidulantes</taxon>
    </lineage>
</organism>
<dbReference type="GO" id="GO:0001228">
    <property type="term" value="F:DNA-binding transcription activator activity, RNA polymerase II-specific"/>
    <property type="evidence" value="ECO:0007669"/>
    <property type="project" value="TreeGrafter"/>
</dbReference>
<feature type="compositionally biased region" description="Basic residues" evidence="1">
    <location>
        <begin position="43"/>
        <end position="68"/>
    </location>
</feature>
<dbReference type="Proteomes" id="UP000184356">
    <property type="component" value="Unassembled WGS sequence"/>
</dbReference>
<dbReference type="VEuPathDB" id="FungiDB:ASPSYDRAFT_197543"/>
<dbReference type="EMBL" id="KV878584">
    <property type="protein sequence ID" value="OJJ60290.1"/>
    <property type="molecule type" value="Genomic_DNA"/>
</dbReference>
<dbReference type="PANTHER" id="PTHR47784">
    <property type="entry name" value="STEROL UPTAKE CONTROL PROTEIN 2"/>
    <property type="match status" value="1"/>
</dbReference>
<feature type="compositionally biased region" description="Basic and acidic residues" evidence="1">
    <location>
        <begin position="27"/>
        <end position="36"/>
    </location>
</feature>
<evidence type="ECO:0000256" key="1">
    <source>
        <dbReference type="SAM" id="MobiDB-lite"/>
    </source>
</evidence>
<dbReference type="RefSeq" id="XP_040704096.1">
    <property type="nucleotide sequence ID" value="XM_040843742.1"/>
</dbReference>
<dbReference type="OrthoDB" id="4937900at2759"/>
<gene>
    <name evidence="2" type="ORF">ASPSYDRAFT_197543</name>
</gene>
<protein>
    <recommendedName>
        <fullName evidence="4">Zn(2)-C6 fungal-type domain-containing protein</fullName>
    </recommendedName>
</protein>
<evidence type="ECO:0000313" key="3">
    <source>
        <dbReference type="Proteomes" id="UP000184356"/>
    </source>
</evidence>
<evidence type="ECO:0008006" key="4">
    <source>
        <dbReference type="Google" id="ProtNLM"/>
    </source>
</evidence>
<feature type="compositionally biased region" description="Basic and acidic residues" evidence="1">
    <location>
        <begin position="105"/>
        <end position="114"/>
    </location>
</feature>
<dbReference type="InterPro" id="IPR053157">
    <property type="entry name" value="Sterol_Uptake_Regulator"/>
</dbReference>
<feature type="compositionally biased region" description="Low complexity" evidence="1">
    <location>
        <begin position="69"/>
        <end position="80"/>
    </location>
</feature>
<evidence type="ECO:0000313" key="2">
    <source>
        <dbReference type="EMBL" id="OJJ60290.1"/>
    </source>
</evidence>
<dbReference type="PANTHER" id="PTHR47784:SF8">
    <property type="entry name" value="ZN(II)2CYS6 TRANSCRIPTION FACTOR (EUROFUNG)"/>
    <property type="match status" value="1"/>
</dbReference>
<dbReference type="GeneID" id="63759815"/>
<name>A0A1L9TLI4_9EURO</name>
<dbReference type="AlphaFoldDB" id="A0A1L9TLI4"/>
<proteinExistence type="predicted"/>
<sequence length="440" mass="49412">MPVQRRQQRRSQLECAKCAEGQMESMARPKCDDCKSQRPSSRSAKHARRRSDTRARKHSSRSRSRKPKGSFTSDSSVYSSPSPPSTGHRQSTVSSPSSSIESDPSEDRENERSTTPEIGPVVDTMNPDDRRLFEHWDAATEQSLTHSKGKDRSWQSIVRRQAAAHPALRHSTLALSAVQLALESEAGSAKRKSLLQDARRHYSHAVDEFPSLDDTPDDTPESTYDAAFSTASILFMCELTSPSLAEDGFSFSRSADRSKSSPAGHSRTLQELVDIFTTVRALSPSSKVLDVVEKGRLKALFSQTDPYHHLPSTYTLTILAMRNLNNATAKKDSSHETSVYDDAITKLDRSLEMLSKGGEPTMIALRWMFRVPWRYLELVREKKPLALIIFAHYCAVLHHLRDRWWMGDWGSRLVKEISQLLGPERMGSILWASDIVGIQS</sequence>
<reference evidence="3" key="1">
    <citation type="journal article" date="2017" name="Genome Biol.">
        <title>Comparative genomics reveals high biological diversity and specific adaptations in the industrially and medically important fungal genus Aspergillus.</title>
        <authorList>
            <person name="de Vries R.P."/>
            <person name="Riley R."/>
            <person name="Wiebenga A."/>
            <person name="Aguilar-Osorio G."/>
            <person name="Amillis S."/>
            <person name="Uchima C.A."/>
            <person name="Anderluh G."/>
            <person name="Asadollahi M."/>
            <person name="Askin M."/>
            <person name="Barry K."/>
            <person name="Battaglia E."/>
            <person name="Bayram O."/>
            <person name="Benocci T."/>
            <person name="Braus-Stromeyer S.A."/>
            <person name="Caldana C."/>
            <person name="Canovas D."/>
            <person name="Cerqueira G.C."/>
            <person name="Chen F."/>
            <person name="Chen W."/>
            <person name="Choi C."/>
            <person name="Clum A."/>
            <person name="Dos Santos R.A."/>
            <person name="Damasio A.R."/>
            <person name="Diallinas G."/>
            <person name="Emri T."/>
            <person name="Fekete E."/>
            <person name="Flipphi M."/>
            <person name="Freyberg S."/>
            <person name="Gallo A."/>
            <person name="Gournas C."/>
            <person name="Habgood R."/>
            <person name="Hainaut M."/>
            <person name="Harispe M.L."/>
            <person name="Henrissat B."/>
            <person name="Hilden K.S."/>
            <person name="Hope R."/>
            <person name="Hossain A."/>
            <person name="Karabika E."/>
            <person name="Karaffa L."/>
            <person name="Karanyi Z."/>
            <person name="Krasevec N."/>
            <person name="Kuo A."/>
            <person name="Kusch H."/>
            <person name="LaButti K."/>
            <person name="Lagendijk E.L."/>
            <person name="Lapidus A."/>
            <person name="Levasseur A."/>
            <person name="Lindquist E."/>
            <person name="Lipzen A."/>
            <person name="Logrieco A.F."/>
            <person name="MacCabe A."/>
            <person name="Maekelae M.R."/>
            <person name="Malavazi I."/>
            <person name="Melin P."/>
            <person name="Meyer V."/>
            <person name="Mielnichuk N."/>
            <person name="Miskei M."/>
            <person name="Molnar A.P."/>
            <person name="Mule G."/>
            <person name="Ngan C.Y."/>
            <person name="Orejas M."/>
            <person name="Orosz E."/>
            <person name="Ouedraogo J.P."/>
            <person name="Overkamp K.M."/>
            <person name="Park H.-S."/>
            <person name="Perrone G."/>
            <person name="Piumi F."/>
            <person name="Punt P.J."/>
            <person name="Ram A.F."/>
            <person name="Ramon A."/>
            <person name="Rauscher S."/>
            <person name="Record E."/>
            <person name="Riano-Pachon D.M."/>
            <person name="Robert V."/>
            <person name="Roehrig J."/>
            <person name="Ruller R."/>
            <person name="Salamov A."/>
            <person name="Salih N.S."/>
            <person name="Samson R.A."/>
            <person name="Sandor E."/>
            <person name="Sanguinetti M."/>
            <person name="Schuetze T."/>
            <person name="Sepcic K."/>
            <person name="Shelest E."/>
            <person name="Sherlock G."/>
            <person name="Sophianopoulou V."/>
            <person name="Squina F.M."/>
            <person name="Sun H."/>
            <person name="Susca A."/>
            <person name="Todd R.B."/>
            <person name="Tsang A."/>
            <person name="Unkles S.E."/>
            <person name="van de Wiele N."/>
            <person name="van Rossen-Uffink D."/>
            <person name="Oliveira J.V."/>
            <person name="Vesth T.C."/>
            <person name="Visser J."/>
            <person name="Yu J.-H."/>
            <person name="Zhou M."/>
            <person name="Andersen M.R."/>
            <person name="Archer D.B."/>
            <person name="Baker S.E."/>
            <person name="Benoit I."/>
            <person name="Brakhage A.A."/>
            <person name="Braus G.H."/>
            <person name="Fischer R."/>
            <person name="Frisvad J.C."/>
            <person name="Goldman G.H."/>
            <person name="Houbraken J."/>
            <person name="Oakley B."/>
            <person name="Pocsi I."/>
            <person name="Scazzocchio C."/>
            <person name="Seiboth B."/>
            <person name="vanKuyk P.A."/>
            <person name="Wortman J."/>
            <person name="Dyer P.S."/>
            <person name="Grigoriev I.V."/>
        </authorList>
    </citation>
    <scope>NUCLEOTIDE SEQUENCE [LARGE SCALE GENOMIC DNA]</scope>
    <source>
        <strain evidence="3">CBS 593.65</strain>
    </source>
</reference>
<dbReference type="STRING" id="1036612.A0A1L9TLI4"/>